<reference evidence="3 4" key="1">
    <citation type="submission" date="2017-01" db="EMBL/GenBank/DDBJ databases">
        <authorList>
            <person name="Mah S.A."/>
            <person name="Swanson W.J."/>
            <person name="Moy G.W."/>
            <person name="Vacquier V.D."/>
        </authorList>
    </citation>
    <scope>NUCLEOTIDE SEQUENCE [LARGE SCALE GENOMIC DNA]</scope>
    <source>
        <strain evidence="3 4">NIO-1016</strain>
    </source>
</reference>
<dbReference type="STRING" id="1017273.SAMN05443094_104194"/>
<dbReference type="OrthoDB" id="2194642at2"/>
<dbReference type="AlphaFoldDB" id="A0A1N6WK65"/>
<dbReference type="Pfam" id="PF05709">
    <property type="entry name" value="Sipho_tail"/>
    <property type="match status" value="1"/>
</dbReference>
<dbReference type="EMBL" id="MWSK01000004">
    <property type="protein sequence ID" value="OXS77961.1"/>
    <property type="molecule type" value="Genomic_DNA"/>
</dbReference>
<protein>
    <submittedName>
        <fullName evidence="3">Phage tail protein</fullName>
    </submittedName>
</protein>
<reference evidence="2" key="3">
    <citation type="submission" date="2017-03" db="EMBL/GenBank/DDBJ databases">
        <authorList>
            <person name="Dastager S.G."/>
            <person name="Neurgaonkar P.S."/>
            <person name="Dharne M.S."/>
        </authorList>
    </citation>
    <scope>NUCLEOTIDE SEQUENCE</scope>
    <source>
        <strain evidence="2">DSM 25145</strain>
    </source>
</reference>
<evidence type="ECO:0000313" key="4">
    <source>
        <dbReference type="Proteomes" id="UP000186385"/>
    </source>
</evidence>
<accession>A0A1N6WK65</accession>
<evidence type="ECO:0000259" key="1">
    <source>
        <dbReference type="Pfam" id="PF05709"/>
    </source>
</evidence>
<keyword evidence="5" id="KW-1185">Reference proteome</keyword>
<dbReference type="Proteomes" id="UP000186385">
    <property type="component" value="Unassembled WGS sequence"/>
</dbReference>
<dbReference type="Proteomes" id="UP000215545">
    <property type="component" value="Unassembled WGS sequence"/>
</dbReference>
<reference evidence="5" key="2">
    <citation type="submission" date="2017-03" db="EMBL/GenBank/DDBJ databases">
        <title>Bacillus sp. V-88(T) DSM27956, whole genome shotgun sequencing project.</title>
        <authorList>
            <person name="Dastager S.G."/>
            <person name="Neurgaonkar P.S."/>
            <person name="Dharne M.S."/>
        </authorList>
    </citation>
    <scope>NUCLEOTIDE SEQUENCE [LARGE SCALE GENOMIC DNA]</scope>
    <source>
        <strain evidence="5">DSM 25145</strain>
    </source>
</reference>
<dbReference type="EMBL" id="FTLX01000004">
    <property type="protein sequence ID" value="SIQ90442.1"/>
    <property type="molecule type" value="Genomic_DNA"/>
</dbReference>
<dbReference type="Gene3D" id="2.40.30.200">
    <property type="match status" value="1"/>
</dbReference>
<sequence length="272" mass="30765">MINNLIVQRLDGRRYDLMEIGVITKRFEPSSPAPKHIREEIDGMDGYIDVETTYEGRSIRGEFILIADETFDKKRDEVFQLFDSREAFFVTKMSAPNKCWLVKADSSYTLEQIAVVGNFTIDFSSSSAYAKSPGTTLNMPAMEHYYSVGAGKVNKGDPVIQYSFDQPSFSVFNDSDIMNDPAKHMEQRIILRGELNNPVIRNLTTGDEWSWTGTATDADEIVLDGIRSLKNGQSIFGQTNKNLIRFAPGWNDFEIEGASAFTVSFDLTFYYL</sequence>
<proteinExistence type="predicted"/>
<evidence type="ECO:0000313" key="5">
    <source>
        <dbReference type="Proteomes" id="UP000215545"/>
    </source>
</evidence>
<organism evidence="3 4">
    <name type="scientific">Domibacillus enclensis</name>
    <dbReference type="NCBI Taxonomy" id="1017273"/>
    <lineage>
        <taxon>Bacteria</taxon>
        <taxon>Bacillati</taxon>
        <taxon>Bacillota</taxon>
        <taxon>Bacilli</taxon>
        <taxon>Bacillales</taxon>
        <taxon>Bacillaceae</taxon>
        <taxon>Domibacillus</taxon>
    </lineage>
</organism>
<gene>
    <name evidence="2" type="ORF">B1B05_10165</name>
    <name evidence="3" type="ORF">SAMN05443094_104194</name>
</gene>
<feature type="domain" description="Siphovirus-type tail component RIFT-related" evidence="1">
    <location>
        <begin position="20"/>
        <end position="123"/>
    </location>
</feature>
<evidence type="ECO:0000313" key="2">
    <source>
        <dbReference type="EMBL" id="OXS77961.1"/>
    </source>
</evidence>
<name>A0A1N6WK65_9BACI</name>
<dbReference type="InterPro" id="IPR008841">
    <property type="entry name" value="Siphovirus-type_tail_N"/>
</dbReference>
<dbReference type="RefSeq" id="WP_045850509.1">
    <property type="nucleotide sequence ID" value="NZ_FTLX01000004.1"/>
</dbReference>
<evidence type="ECO:0000313" key="3">
    <source>
        <dbReference type="EMBL" id="SIQ90442.1"/>
    </source>
</evidence>